<evidence type="ECO:0000313" key="2">
    <source>
        <dbReference type="Proteomes" id="UP001221757"/>
    </source>
</evidence>
<protein>
    <submittedName>
        <fullName evidence="1">Uncharacterized protein</fullName>
    </submittedName>
</protein>
<dbReference type="Proteomes" id="UP001221757">
    <property type="component" value="Unassembled WGS sequence"/>
</dbReference>
<feature type="non-terminal residue" evidence="1">
    <location>
        <position position="268"/>
    </location>
</feature>
<sequence>LLTIISIRLLRAKNHMGSSLSTKSQAVSAPEPQVATDLDIVFTAPYFFPVAGNVLAIESIISMGGPRFICALLYSPHTSSGGIAIDGYGRISAVPADRWEEMEDLARRAKEVWVEPGNRASWSRPIFGSCSVSSYYDLGPSEIVGGLSCFHLTTHMATGDSLVVEMGGRALSLPVPKESGILTYKKMDDGTYEKTTVKEIPKSIRAFQCALSNLSTELFPGDSSSAPATVEAKAMLTTVENMSTAVRINLLSAQAFRRANKRNGWFNW</sequence>
<dbReference type="AlphaFoldDB" id="A0AAD7DWW1"/>
<evidence type="ECO:0000313" key="1">
    <source>
        <dbReference type="EMBL" id="KAJ7699893.1"/>
    </source>
</evidence>
<dbReference type="EMBL" id="JARKIE010000021">
    <property type="protein sequence ID" value="KAJ7699893.1"/>
    <property type="molecule type" value="Genomic_DNA"/>
</dbReference>
<name>A0AAD7DWW1_MYCRO</name>
<proteinExistence type="predicted"/>
<comment type="caution">
    <text evidence="1">The sequence shown here is derived from an EMBL/GenBank/DDBJ whole genome shotgun (WGS) entry which is preliminary data.</text>
</comment>
<keyword evidence="2" id="KW-1185">Reference proteome</keyword>
<accession>A0AAD7DWW1</accession>
<reference evidence="1" key="1">
    <citation type="submission" date="2023-03" db="EMBL/GenBank/DDBJ databases">
        <title>Massive genome expansion in bonnet fungi (Mycena s.s.) driven by repeated elements and novel gene families across ecological guilds.</title>
        <authorList>
            <consortium name="Lawrence Berkeley National Laboratory"/>
            <person name="Harder C.B."/>
            <person name="Miyauchi S."/>
            <person name="Viragh M."/>
            <person name="Kuo A."/>
            <person name="Thoen E."/>
            <person name="Andreopoulos B."/>
            <person name="Lu D."/>
            <person name="Skrede I."/>
            <person name="Drula E."/>
            <person name="Henrissat B."/>
            <person name="Morin E."/>
            <person name="Kohler A."/>
            <person name="Barry K."/>
            <person name="LaButti K."/>
            <person name="Morin E."/>
            <person name="Salamov A."/>
            <person name="Lipzen A."/>
            <person name="Mereny Z."/>
            <person name="Hegedus B."/>
            <person name="Baldrian P."/>
            <person name="Stursova M."/>
            <person name="Weitz H."/>
            <person name="Taylor A."/>
            <person name="Grigoriev I.V."/>
            <person name="Nagy L.G."/>
            <person name="Martin F."/>
            <person name="Kauserud H."/>
        </authorList>
    </citation>
    <scope>NUCLEOTIDE SEQUENCE</scope>
    <source>
        <strain evidence="1">CBHHK067</strain>
    </source>
</reference>
<gene>
    <name evidence="1" type="ORF">B0H17DRAFT_1047541</name>
</gene>
<organism evidence="1 2">
    <name type="scientific">Mycena rosella</name>
    <name type="common">Pink bonnet</name>
    <name type="synonym">Agaricus rosellus</name>
    <dbReference type="NCBI Taxonomy" id="1033263"/>
    <lineage>
        <taxon>Eukaryota</taxon>
        <taxon>Fungi</taxon>
        <taxon>Dikarya</taxon>
        <taxon>Basidiomycota</taxon>
        <taxon>Agaricomycotina</taxon>
        <taxon>Agaricomycetes</taxon>
        <taxon>Agaricomycetidae</taxon>
        <taxon>Agaricales</taxon>
        <taxon>Marasmiineae</taxon>
        <taxon>Mycenaceae</taxon>
        <taxon>Mycena</taxon>
    </lineage>
</organism>